<evidence type="ECO:0008006" key="4">
    <source>
        <dbReference type="Google" id="ProtNLM"/>
    </source>
</evidence>
<dbReference type="InterPro" id="IPR009078">
    <property type="entry name" value="Ferritin-like_SF"/>
</dbReference>
<dbReference type="SUPFAM" id="SSF47240">
    <property type="entry name" value="Ferritin-like"/>
    <property type="match status" value="1"/>
</dbReference>
<dbReference type="AlphaFoldDB" id="A0A150PU32"/>
<feature type="compositionally biased region" description="Basic and acidic residues" evidence="1">
    <location>
        <begin position="8"/>
        <end position="20"/>
    </location>
</feature>
<evidence type="ECO:0000313" key="2">
    <source>
        <dbReference type="EMBL" id="KYF59277.1"/>
    </source>
</evidence>
<evidence type="ECO:0000313" key="3">
    <source>
        <dbReference type="Proteomes" id="UP000075420"/>
    </source>
</evidence>
<reference evidence="2 3" key="1">
    <citation type="submission" date="2014-02" db="EMBL/GenBank/DDBJ databases">
        <title>The small core and large imbalanced accessory genome model reveals a collaborative survival strategy of Sorangium cellulosum strains in nature.</title>
        <authorList>
            <person name="Han K."/>
            <person name="Peng R."/>
            <person name="Blom J."/>
            <person name="Li Y.-Z."/>
        </authorList>
    </citation>
    <scope>NUCLEOTIDE SEQUENCE [LARGE SCALE GENOMIC DNA]</scope>
    <source>
        <strain evidence="2 3">So0157-25</strain>
    </source>
</reference>
<accession>A0A150PU32</accession>
<dbReference type="Proteomes" id="UP000075420">
    <property type="component" value="Unassembled WGS sequence"/>
</dbReference>
<proteinExistence type="predicted"/>
<dbReference type="CDD" id="cd00657">
    <property type="entry name" value="Ferritin_like"/>
    <property type="match status" value="1"/>
</dbReference>
<dbReference type="EMBL" id="JELY01000465">
    <property type="protein sequence ID" value="KYF59277.1"/>
    <property type="molecule type" value="Genomic_DNA"/>
</dbReference>
<protein>
    <recommendedName>
        <fullName evidence="4">Ferritin-like domain-containing protein</fullName>
    </recommendedName>
</protein>
<organism evidence="2 3">
    <name type="scientific">Sorangium cellulosum</name>
    <name type="common">Polyangium cellulosum</name>
    <dbReference type="NCBI Taxonomy" id="56"/>
    <lineage>
        <taxon>Bacteria</taxon>
        <taxon>Pseudomonadati</taxon>
        <taxon>Myxococcota</taxon>
        <taxon>Polyangia</taxon>
        <taxon>Polyangiales</taxon>
        <taxon>Polyangiaceae</taxon>
        <taxon>Sorangium</taxon>
    </lineage>
</organism>
<gene>
    <name evidence="2" type="ORF">BE08_09350</name>
</gene>
<feature type="compositionally biased region" description="Low complexity" evidence="1">
    <location>
        <begin position="42"/>
        <end position="52"/>
    </location>
</feature>
<evidence type="ECO:0000256" key="1">
    <source>
        <dbReference type="SAM" id="MobiDB-lite"/>
    </source>
</evidence>
<feature type="region of interest" description="Disordered" evidence="1">
    <location>
        <begin position="1"/>
        <end position="64"/>
    </location>
</feature>
<sequence>MTDAPDAQQDRATDAEHDSAADAGQDSAADAKQDRATDAAQDSPADAQRAPRAPLPPASDAVRGEWGRRIQAEYRSAAITQHLTLWLIQMGASPDLIDDGLRIVKDELAHARLSHRVHVLAGGGALSPLRRDTLGLNGHGDEPLELSVARAGVEIFCLGETVAVPLFKVLREGCAVPVARRALDRILRDEVRHRDFGWTLLRYLLELPCAPSVRQLVERELPAMFARLRRSYMPAGGAQRAAISDDDRAWGLMPVARYGEILERAVERDYVPRFAEHRIDARAAWRRSAA</sequence>
<name>A0A150PU32_SORCE</name>
<comment type="caution">
    <text evidence="2">The sequence shown here is derived from an EMBL/GenBank/DDBJ whole genome shotgun (WGS) entry which is preliminary data.</text>
</comment>